<comment type="caution">
    <text evidence="2">The sequence shown here is derived from an EMBL/GenBank/DDBJ whole genome shotgun (WGS) entry which is preliminary data.</text>
</comment>
<keyword evidence="3" id="KW-1185">Reference proteome</keyword>
<name>A0A7J8FS01_MOLMO</name>
<gene>
    <name evidence="2" type="ORF">HJG59_008320</name>
</gene>
<dbReference type="EMBL" id="JACASF010000011">
    <property type="protein sequence ID" value="KAF6450426.1"/>
    <property type="molecule type" value="Genomic_DNA"/>
</dbReference>
<evidence type="ECO:0000313" key="2">
    <source>
        <dbReference type="EMBL" id="KAF6450426.1"/>
    </source>
</evidence>
<evidence type="ECO:0000256" key="1">
    <source>
        <dbReference type="SAM" id="MobiDB-lite"/>
    </source>
</evidence>
<sequence>MEESLTSLGYRLIPTTVMRGDMTPGFRLVHVYVILLELLSLSHPLGNYPSSICSHSEVRHKPFPECGPERPQSIAEPPPSEEGQRVLLVPRNTRARELGLWTSSGLDAGFSSSLSDPPLCNWETEARDSPRPLSGRVFRYVENVGLPGQG</sequence>
<reference evidence="2 3" key="1">
    <citation type="journal article" date="2020" name="Nature">
        <title>Six reference-quality genomes reveal evolution of bat adaptations.</title>
        <authorList>
            <person name="Jebb D."/>
            <person name="Huang Z."/>
            <person name="Pippel M."/>
            <person name="Hughes G.M."/>
            <person name="Lavrichenko K."/>
            <person name="Devanna P."/>
            <person name="Winkler S."/>
            <person name="Jermiin L.S."/>
            <person name="Skirmuntt E.C."/>
            <person name="Katzourakis A."/>
            <person name="Burkitt-Gray L."/>
            <person name="Ray D.A."/>
            <person name="Sullivan K.A.M."/>
            <person name="Roscito J.G."/>
            <person name="Kirilenko B.M."/>
            <person name="Davalos L.M."/>
            <person name="Corthals A.P."/>
            <person name="Power M.L."/>
            <person name="Jones G."/>
            <person name="Ransome R.D."/>
            <person name="Dechmann D.K.N."/>
            <person name="Locatelli A.G."/>
            <person name="Puechmaille S.J."/>
            <person name="Fedrigo O."/>
            <person name="Jarvis E.D."/>
            <person name="Hiller M."/>
            <person name="Vernes S.C."/>
            <person name="Myers E.W."/>
            <person name="Teeling E.C."/>
        </authorList>
    </citation>
    <scope>NUCLEOTIDE SEQUENCE [LARGE SCALE GENOMIC DNA]</scope>
    <source>
        <strain evidence="2">MMolMol1</strain>
        <tissue evidence="2">Muscle</tissue>
    </source>
</reference>
<protein>
    <submittedName>
        <fullName evidence="2">Uncharacterized protein</fullName>
    </submittedName>
</protein>
<proteinExistence type="predicted"/>
<evidence type="ECO:0000313" key="3">
    <source>
        <dbReference type="Proteomes" id="UP000550707"/>
    </source>
</evidence>
<dbReference type="Proteomes" id="UP000550707">
    <property type="component" value="Unassembled WGS sequence"/>
</dbReference>
<organism evidence="2 3">
    <name type="scientific">Molossus molossus</name>
    <name type="common">Pallas' mastiff bat</name>
    <name type="synonym">Vespertilio molossus</name>
    <dbReference type="NCBI Taxonomy" id="27622"/>
    <lineage>
        <taxon>Eukaryota</taxon>
        <taxon>Metazoa</taxon>
        <taxon>Chordata</taxon>
        <taxon>Craniata</taxon>
        <taxon>Vertebrata</taxon>
        <taxon>Euteleostomi</taxon>
        <taxon>Mammalia</taxon>
        <taxon>Eutheria</taxon>
        <taxon>Laurasiatheria</taxon>
        <taxon>Chiroptera</taxon>
        <taxon>Yangochiroptera</taxon>
        <taxon>Molossidae</taxon>
        <taxon>Molossus</taxon>
    </lineage>
</organism>
<feature type="region of interest" description="Disordered" evidence="1">
    <location>
        <begin position="59"/>
        <end position="85"/>
    </location>
</feature>
<accession>A0A7J8FS01</accession>
<dbReference type="InParanoid" id="A0A7J8FS01"/>
<dbReference type="AlphaFoldDB" id="A0A7J8FS01"/>